<evidence type="ECO:0000256" key="3">
    <source>
        <dbReference type="ARBA" id="ARBA00038471"/>
    </source>
</evidence>
<evidence type="ECO:0000256" key="4">
    <source>
        <dbReference type="SAM" id="SignalP"/>
    </source>
</evidence>
<evidence type="ECO:0000313" key="7">
    <source>
        <dbReference type="Proteomes" id="UP000195402"/>
    </source>
</evidence>
<dbReference type="SUPFAM" id="SSF101148">
    <property type="entry name" value="Plant invertase/pectin methylesterase inhibitor"/>
    <property type="match status" value="1"/>
</dbReference>
<dbReference type="InterPro" id="IPR034088">
    <property type="entry name" value="Pla_a_1-like"/>
</dbReference>
<dbReference type="Gene3D" id="1.20.140.40">
    <property type="entry name" value="Invertase/pectin methylesterase inhibitor family protein"/>
    <property type="match status" value="1"/>
</dbReference>
<dbReference type="Pfam" id="PF04043">
    <property type="entry name" value="PMEI"/>
    <property type="match status" value="1"/>
</dbReference>
<comment type="similarity">
    <text evidence="3">Belongs to the PMEI family.</text>
</comment>
<dbReference type="SMART" id="SM00856">
    <property type="entry name" value="PMEI"/>
    <property type="match status" value="1"/>
</dbReference>
<dbReference type="FunCoup" id="A0A200PW97">
    <property type="interactions" value="270"/>
</dbReference>
<gene>
    <name evidence="6" type="ORF">BVC80_8921g4</name>
</gene>
<evidence type="ECO:0000313" key="6">
    <source>
        <dbReference type="EMBL" id="OVA02474.1"/>
    </source>
</evidence>
<dbReference type="EMBL" id="MVGT01003951">
    <property type="protein sequence ID" value="OVA02474.1"/>
    <property type="molecule type" value="Genomic_DNA"/>
</dbReference>
<dbReference type="NCBIfam" id="TIGR01614">
    <property type="entry name" value="PME_inhib"/>
    <property type="match status" value="1"/>
</dbReference>
<keyword evidence="7" id="KW-1185">Reference proteome</keyword>
<dbReference type="InterPro" id="IPR006501">
    <property type="entry name" value="Pectinesterase_inhib_dom"/>
</dbReference>
<keyword evidence="2" id="KW-1015">Disulfide bond</keyword>
<comment type="caution">
    <text evidence="6">The sequence shown here is derived from an EMBL/GenBank/DDBJ whole genome shotgun (WGS) entry which is preliminary data.</text>
</comment>
<feature type="chain" id="PRO_5012555316" evidence="4">
    <location>
        <begin position="24"/>
        <end position="198"/>
    </location>
</feature>
<feature type="signal peptide" evidence="4">
    <location>
        <begin position="1"/>
        <end position="23"/>
    </location>
</feature>
<dbReference type="Proteomes" id="UP000195402">
    <property type="component" value="Unassembled WGS sequence"/>
</dbReference>
<dbReference type="AlphaFoldDB" id="A0A200PW97"/>
<feature type="domain" description="Pectinesterase inhibitor" evidence="5">
    <location>
        <begin position="20"/>
        <end position="172"/>
    </location>
</feature>
<organism evidence="6 7">
    <name type="scientific">Macleaya cordata</name>
    <name type="common">Five-seeded plume-poppy</name>
    <name type="synonym">Bocconia cordata</name>
    <dbReference type="NCBI Taxonomy" id="56857"/>
    <lineage>
        <taxon>Eukaryota</taxon>
        <taxon>Viridiplantae</taxon>
        <taxon>Streptophyta</taxon>
        <taxon>Embryophyta</taxon>
        <taxon>Tracheophyta</taxon>
        <taxon>Spermatophyta</taxon>
        <taxon>Magnoliopsida</taxon>
        <taxon>Ranunculales</taxon>
        <taxon>Papaveraceae</taxon>
        <taxon>Papaveroideae</taxon>
        <taxon>Macleaya</taxon>
    </lineage>
</organism>
<dbReference type="GO" id="GO:0004857">
    <property type="term" value="F:enzyme inhibitor activity"/>
    <property type="evidence" value="ECO:0007669"/>
    <property type="project" value="InterPro"/>
</dbReference>
<dbReference type="OMA" id="AWTIVNS"/>
<proteinExistence type="inferred from homology"/>
<dbReference type="OrthoDB" id="1902988at2759"/>
<sequence>MKQIFSFSFLCLFLLHHLIFASASIKETCKKCAEKSPVLNYDFCVTSLQAVPESKTSNAQGLGIISLELAQTNATDTISFIQKLLKYKDFKDTYTKQCLKDCLDLYSDAIPRLVQSIGAFRSNDYVNANIWISALMDAAMTCEDGFDEGRKVSPLKKQNYDFYQLCDIALIITKLVPLRSPLSFLLESKLPQILIYRS</sequence>
<dbReference type="InterPro" id="IPR035513">
    <property type="entry name" value="Invertase/methylesterase_inhib"/>
</dbReference>
<dbReference type="PANTHER" id="PTHR35357:SF17">
    <property type="entry name" value="PECTINESTERASE INHIBITOR 12"/>
    <property type="match status" value="1"/>
</dbReference>
<dbReference type="FunFam" id="1.20.140.40:FF:000002">
    <property type="entry name" value="Putative invertase inhibitor"/>
    <property type="match status" value="1"/>
</dbReference>
<keyword evidence="1 4" id="KW-0732">Signal</keyword>
<dbReference type="GO" id="GO:0005576">
    <property type="term" value="C:extracellular region"/>
    <property type="evidence" value="ECO:0007669"/>
    <property type="project" value="UniProtKB-ARBA"/>
</dbReference>
<evidence type="ECO:0000259" key="5">
    <source>
        <dbReference type="SMART" id="SM00856"/>
    </source>
</evidence>
<accession>A0A200PW97</accession>
<dbReference type="CDD" id="cd15795">
    <property type="entry name" value="PMEI-Pla_a_1_like"/>
    <property type="match status" value="1"/>
</dbReference>
<dbReference type="STRING" id="56857.A0A200PW97"/>
<protein>
    <submittedName>
        <fullName evidence="6">Pectinesterase inhibitor domain</fullName>
    </submittedName>
</protein>
<dbReference type="InParanoid" id="A0A200PW97"/>
<evidence type="ECO:0000256" key="1">
    <source>
        <dbReference type="ARBA" id="ARBA00022729"/>
    </source>
</evidence>
<reference evidence="6 7" key="1">
    <citation type="journal article" date="2017" name="Mol. Plant">
        <title>The Genome of Medicinal Plant Macleaya cordata Provides New Insights into Benzylisoquinoline Alkaloids Metabolism.</title>
        <authorList>
            <person name="Liu X."/>
            <person name="Liu Y."/>
            <person name="Huang P."/>
            <person name="Ma Y."/>
            <person name="Qing Z."/>
            <person name="Tang Q."/>
            <person name="Cao H."/>
            <person name="Cheng P."/>
            <person name="Zheng Y."/>
            <person name="Yuan Z."/>
            <person name="Zhou Y."/>
            <person name="Liu J."/>
            <person name="Tang Z."/>
            <person name="Zhuo Y."/>
            <person name="Zhang Y."/>
            <person name="Yu L."/>
            <person name="Huang J."/>
            <person name="Yang P."/>
            <person name="Peng Q."/>
            <person name="Zhang J."/>
            <person name="Jiang W."/>
            <person name="Zhang Z."/>
            <person name="Lin K."/>
            <person name="Ro D.K."/>
            <person name="Chen X."/>
            <person name="Xiong X."/>
            <person name="Shang Y."/>
            <person name="Huang S."/>
            <person name="Zeng J."/>
        </authorList>
    </citation>
    <scope>NUCLEOTIDE SEQUENCE [LARGE SCALE GENOMIC DNA]</scope>
    <source>
        <strain evidence="7">cv. BLH2017</strain>
        <tissue evidence="6">Root</tissue>
    </source>
</reference>
<dbReference type="PANTHER" id="PTHR35357">
    <property type="entry name" value="OS02G0537100 PROTEIN"/>
    <property type="match status" value="1"/>
</dbReference>
<name>A0A200PW97_MACCD</name>
<evidence type="ECO:0000256" key="2">
    <source>
        <dbReference type="ARBA" id="ARBA00023157"/>
    </source>
</evidence>